<reference evidence="1" key="1">
    <citation type="submission" date="2022-10" db="EMBL/GenBank/DDBJ databases">
        <title>Culturing micro-colonial fungi from biological soil crusts in the Mojave desert and describing Neophaeococcomyces mojavensis, and introducing the new genera and species Taxawa tesnikishii.</title>
        <authorList>
            <person name="Kurbessoian T."/>
            <person name="Stajich J.E."/>
        </authorList>
    </citation>
    <scope>NUCLEOTIDE SEQUENCE</scope>
    <source>
        <strain evidence="1">JES_112</strain>
    </source>
</reference>
<evidence type="ECO:0000313" key="2">
    <source>
        <dbReference type="Proteomes" id="UP001172386"/>
    </source>
</evidence>
<accession>A0ACC2ZTE4</accession>
<proteinExistence type="predicted"/>
<dbReference type="Proteomes" id="UP001172386">
    <property type="component" value="Unassembled WGS sequence"/>
</dbReference>
<organism evidence="1 2">
    <name type="scientific">Neophaeococcomyces mojaviensis</name>
    <dbReference type="NCBI Taxonomy" id="3383035"/>
    <lineage>
        <taxon>Eukaryota</taxon>
        <taxon>Fungi</taxon>
        <taxon>Dikarya</taxon>
        <taxon>Ascomycota</taxon>
        <taxon>Pezizomycotina</taxon>
        <taxon>Eurotiomycetes</taxon>
        <taxon>Chaetothyriomycetidae</taxon>
        <taxon>Chaetothyriales</taxon>
        <taxon>Chaetothyriales incertae sedis</taxon>
        <taxon>Neophaeococcomyces</taxon>
    </lineage>
</organism>
<sequence>MTQTDLPAQVGQETQQIKPIAEPQPVSSSSSSTTSKHNEETPVFNPGRRFYLAFLALAVLTLMVALDGTSLSVALPIVAQKLHGSALEAFWAGTSFLLASTVFQPSIAQFSHIFGRIQVIMVAITFFFVGVLLAALAKDFTLLLVGRTIQGIGGGGVIAMTEILVTDLVPLRFRGQWAGVIGGMWAVGSVSGPVIGGAFADTNWRWIFYLNFPFIGICYVMIPLFIRLNFVPSSLAAKLRRVDWTGSVLFVASTTSFLIPITWAGVMYPWSSWRVLVPMIIGIVGLIGFGIYERYVPAEPLLPRSLFHNRTINLGYFFTILHGMILWCMLYYQPLYFEAVKGYKPIISGVALFPATFTVAPLSVITGLIISKSGHYRWSIWLGWTVSTLGLGLLCLWKPDSSIPTWLLTELVSGIGLGILFPSLLYQVQAAANQKDVSFAAALFSFFRAFGNAIGVAIGGTIFQNQMQKNLEKSVRFAGQASALAKDAAALVQIIRDTENGEDKLVLQTAYTDSLRTIYIVMCALAGFALVLSLLIQKFNLNVGLETEQGLLAEKRKKPSEKDISVAV</sequence>
<comment type="caution">
    <text evidence="1">The sequence shown here is derived from an EMBL/GenBank/DDBJ whole genome shotgun (WGS) entry which is preliminary data.</text>
</comment>
<evidence type="ECO:0000313" key="1">
    <source>
        <dbReference type="EMBL" id="KAJ9650786.1"/>
    </source>
</evidence>
<keyword evidence="2" id="KW-1185">Reference proteome</keyword>
<gene>
    <name evidence="1" type="ORF">H2198_009908</name>
</gene>
<protein>
    <submittedName>
        <fullName evidence="1">Uncharacterized protein</fullName>
    </submittedName>
</protein>
<name>A0ACC2ZTE4_9EURO</name>
<dbReference type="EMBL" id="JAPDRQ010000308">
    <property type="protein sequence ID" value="KAJ9650786.1"/>
    <property type="molecule type" value="Genomic_DNA"/>
</dbReference>